<dbReference type="InterPro" id="IPR023198">
    <property type="entry name" value="PGP-like_dom2"/>
</dbReference>
<dbReference type="Gene3D" id="1.10.150.240">
    <property type="entry name" value="Putative phosphatase, domain 2"/>
    <property type="match status" value="1"/>
</dbReference>
<dbReference type="GO" id="GO:0050308">
    <property type="term" value="F:sugar-phosphatase activity"/>
    <property type="evidence" value="ECO:0007669"/>
    <property type="project" value="TreeGrafter"/>
</dbReference>
<dbReference type="Gene3D" id="3.40.50.1000">
    <property type="entry name" value="HAD superfamily/HAD-like"/>
    <property type="match status" value="1"/>
</dbReference>
<dbReference type="KEGG" id="apre:CNX65_15705"/>
<dbReference type="PANTHER" id="PTHR43481:SF4">
    <property type="entry name" value="GLYCEROL-1-PHOSPHATE PHOSPHOHYDROLASE 1-RELATED"/>
    <property type="match status" value="1"/>
</dbReference>
<dbReference type="PANTHER" id="PTHR43481">
    <property type="entry name" value="FRUCTOSE-1-PHOSPHATE PHOSPHATASE"/>
    <property type="match status" value="1"/>
</dbReference>
<accession>A0A290Z6D6</accession>
<sequence length="214" mass="21903">MTAAPCAALLFDCDGVLVDSEASVTGAWTRWARELGLDPDAVMATVHGRRAVDTVALHVEPARRAEAAAMIDAFELAEVRATTAIPGAAELLASLPPDRWATVTSGKRDLATARLRAAGLPVPRALVTAGDVSSGKPHPEGYLAGARLLGVPASRCAVFEDVPVGVRAGRSAGAGVVVGVGGREFGADRPDVVVPDLRAVRWTGEGLELAAGIG</sequence>
<proteinExistence type="predicted"/>
<dbReference type="InterPro" id="IPR036412">
    <property type="entry name" value="HAD-like_sf"/>
</dbReference>
<dbReference type="SUPFAM" id="SSF56784">
    <property type="entry name" value="HAD-like"/>
    <property type="match status" value="1"/>
</dbReference>
<organism evidence="1 2">
    <name type="scientific">Actinosynnema pretiosum</name>
    <dbReference type="NCBI Taxonomy" id="42197"/>
    <lineage>
        <taxon>Bacteria</taxon>
        <taxon>Bacillati</taxon>
        <taxon>Actinomycetota</taxon>
        <taxon>Actinomycetes</taxon>
        <taxon>Pseudonocardiales</taxon>
        <taxon>Pseudonocardiaceae</taxon>
        <taxon>Actinosynnema</taxon>
    </lineage>
</organism>
<dbReference type="InterPro" id="IPR051806">
    <property type="entry name" value="HAD-like_SPP"/>
</dbReference>
<dbReference type="Pfam" id="PF00702">
    <property type="entry name" value="Hydrolase"/>
    <property type="match status" value="1"/>
</dbReference>
<dbReference type="SFLD" id="SFLDG01129">
    <property type="entry name" value="C1.5:_HAD__Beta-PGM__Phosphata"/>
    <property type="match status" value="1"/>
</dbReference>
<keyword evidence="2" id="KW-1185">Reference proteome</keyword>
<protein>
    <submittedName>
        <fullName evidence="1">Phosphatase</fullName>
    </submittedName>
</protein>
<dbReference type="SFLD" id="SFLDS00003">
    <property type="entry name" value="Haloacid_Dehalogenase"/>
    <property type="match status" value="1"/>
</dbReference>
<dbReference type="InterPro" id="IPR023214">
    <property type="entry name" value="HAD_sf"/>
</dbReference>
<dbReference type="Proteomes" id="UP000218505">
    <property type="component" value="Chromosome"/>
</dbReference>
<dbReference type="NCBIfam" id="TIGR01509">
    <property type="entry name" value="HAD-SF-IA-v3"/>
    <property type="match status" value="1"/>
</dbReference>
<reference evidence="1" key="1">
    <citation type="submission" date="2017-09" db="EMBL/GenBank/DDBJ databases">
        <title>Complete Genome Sequence of ansamitocin-producing Bacterium Actinosynnema pretiosum X47.</title>
        <authorList>
            <person name="Cao G."/>
            <person name="Zong G."/>
            <person name="Zhong C."/>
            <person name="Fu J."/>
        </authorList>
    </citation>
    <scope>NUCLEOTIDE SEQUENCE [LARGE SCALE GENOMIC DNA]</scope>
    <source>
        <strain evidence="1">X47</strain>
    </source>
</reference>
<name>A0A290Z6D6_9PSEU</name>
<dbReference type="AlphaFoldDB" id="A0A290Z6D6"/>
<evidence type="ECO:0000313" key="1">
    <source>
        <dbReference type="EMBL" id="ATE54558.1"/>
    </source>
</evidence>
<evidence type="ECO:0000313" key="2">
    <source>
        <dbReference type="Proteomes" id="UP000218505"/>
    </source>
</evidence>
<dbReference type="EMBL" id="CP023445">
    <property type="protein sequence ID" value="ATE54558.1"/>
    <property type="molecule type" value="Genomic_DNA"/>
</dbReference>
<gene>
    <name evidence="1" type="ORF">CNX65_15705</name>
</gene>
<dbReference type="InterPro" id="IPR006439">
    <property type="entry name" value="HAD-SF_hydro_IA"/>
</dbReference>